<feature type="non-terminal residue" evidence="2">
    <location>
        <position position="1"/>
    </location>
</feature>
<feature type="compositionally biased region" description="Gly residues" evidence="1">
    <location>
        <begin position="11"/>
        <end position="26"/>
    </location>
</feature>
<organism evidence="2 3">
    <name type="scientific">Culter alburnus</name>
    <name type="common">Topmouth culter</name>
    <dbReference type="NCBI Taxonomy" id="194366"/>
    <lineage>
        <taxon>Eukaryota</taxon>
        <taxon>Metazoa</taxon>
        <taxon>Chordata</taxon>
        <taxon>Craniata</taxon>
        <taxon>Vertebrata</taxon>
        <taxon>Euteleostomi</taxon>
        <taxon>Actinopterygii</taxon>
        <taxon>Neopterygii</taxon>
        <taxon>Teleostei</taxon>
        <taxon>Ostariophysi</taxon>
        <taxon>Cypriniformes</taxon>
        <taxon>Xenocyprididae</taxon>
        <taxon>Xenocypridinae</taxon>
        <taxon>Culter</taxon>
    </lineage>
</organism>
<comment type="caution">
    <text evidence="2">The sequence shown here is derived from an EMBL/GenBank/DDBJ whole genome shotgun (WGS) entry which is preliminary data.</text>
</comment>
<evidence type="ECO:0000313" key="3">
    <source>
        <dbReference type="Proteomes" id="UP001479290"/>
    </source>
</evidence>
<feature type="non-terminal residue" evidence="2">
    <location>
        <position position="79"/>
    </location>
</feature>
<feature type="compositionally biased region" description="Basic and acidic residues" evidence="1">
    <location>
        <begin position="62"/>
        <end position="72"/>
    </location>
</feature>
<dbReference type="Proteomes" id="UP001479290">
    <property type="component" value="Unassembled WGS sequence"/>
</dbReference>
<evidence type="ECO:0000256" key="1">
    <source>
        <dbReference type="SAM" id="MobiDB-lite"/>
    </source>
</evidence>
<proteinExistence type="predicted"/>
<dbReference type="EMBL" id="JAWDJR010000009">
    <property type="protein sequence ID" value="KAK9969823.1"/>
    <property type="molecule type" value="Genomic_DNA"/>
</dbReference>
<sequence length="79" mass="7872">VLTPSGRAGLRRGGGGGGGGRPGGRAGQAALGHGLGAVDLSALIERMSLQRAGRAAPSAVTHRAECQDESRTRGRRITG</sequence>
<protein>
    <submittedName>
        <fullName evidence="2">Uncharacterized protein</fullName>
    </submittedName>
</protein>
<name>A0AAW2A9V5_CULAL</name>
<feature type="region of interest" description="Disordered" evidence="1">
    <location>
        <begin position="1"/>
        <end position="30"/>
    </location>
</feature>
<feature type="region of interest" description="Disordered" evidence="1">
    <location>
        <begin position="52"/>
        <end position="79"/>
    </location>
</feature>
<gene>
    <name evidence="2" type="ORF">ABG768_027969</name>
</gene>
<keyword evidence="3" id="KW-1185">Reference proteome</keyword>
<evidence type="ECO:0000313" key="2">
    <source>
        <dbReference type="EMBL" id="KAK9969823.1"/>
    </source>
</evidence>
<reference evidence="2 3" key="1">
    <citation type="submission" date="2024-05" db="EMBL/GenBank/DDBJ databases">
        <title>A high-quality chromosomal-level genome assembly of Topmouth culter (Culter alburnus).</title>
        <authorList>
            <person name="Zhao H."/>
        </authorList>
    </citation>
    <scope>NUCLEOTIDE SEQUENCE [LARGE SCALE GENOMIC DNA]</scope>
    <source>
        <strain evidence="2">CATC2023</strain>
        <tissue evidence="2">Muscle</tissue>
    </source>
</reference>
<accession>A0AAW2A9V5</accession>
<dbReference type="AlphaFoldDB" id="A0AAW2A9V5"/>